<organism evidence="1 2">
    <name type="scientific">Cuscuta campestris</name>
    <dbReference type="NCBI Taxonomy" id="132261"/>
    <lineage>
        <taxon>Eukaryota</taxon>
        <taxon>Viridiplantae</taxon>
        <taxon>Streptophyta</taxon>
        <taxon>Embryophyta</taxon>
        <taxon>Tracheophyta</taxon>
        <taxon>Spermatophyta</taxon>
        <taxon>Magnoliopsida</taxon>
        <taxon>eudicotyledons</taxon>
        <taxon>Gunneridae</taxon>
        <taxon>Pentapetalae</taxon>
        <taxon>asterids</taxon>
        <taxon>lamiids</taxon>
        <taxon>Solanales</taxon>
        <taxon>Convolvulaceae</taxon>
        <taxon>Cuscuteae</taxon>
        <taxon>Cuscuta</taxon>
        <taxon>Cuscuta subgen. Grammica</taxon>
        <taxon>Cuscuta sect. Cleistogrammica</taxon>
    </lineage>
</organism>
<dbReference type="EMBL" id="OOIL02002873">
    <property type="protein sequence ID" value="VFQ85174.1"/>
    <property type="molecule type" value="Genomic_DNA"/>
</dbReference>
<dbReference type="AlphaFoldDB" id="A0A484M9T1"/>
<reference evidence="1 2" key="1">
    <citation type="submission" date="2018-04" db="EMBL/GenBank/DDBJ databases">
        <authorList>
            <person name="Vogel A."/>
        </authorList>
    </citation>
    <scope>NUCLEOTIDE SEQUENCE [LARGE SCALE GENOMIC DNA]</scope>
</reference>
<gene>
    <name evidence="1" type="ORF">CCAM_LOCUS26950</name>
</gene>
<sequence length="101" mass="10879">MSQAVGNDGQAVPQGKLEHIHSSAFAERVVVFATRREVRLSCAYYSGLVQEPLGSNGFSSSGLCRMSQATGNDGQAVPQGKPEHIHFSAFAERVVVFATRR</sequence>
<keyword evidence="2" id="KW-1185">Reference proteome</keyword>
<name>A0A484M9T1_9ASTE</name>
<protein>
    <submittedName>
        <fullName evidence="1">Uncharacterized protein</fullName>
    </submittedName>
</protein>
<dbReference type="Proteomes" id="UP000595140">
    <property type="component" value="Unassembled WGS sequence"/>
</dbReference>
<accession>A0A484M9T1</accession>
<evidence type="ECO:0000313" key="2">
    <source>
        <dbReference type="Proteomes" id="UP000595140"/>
    </source>
</evidence>
<proteinExistence type="predicted"/>
<evidence type="ECO:0000313" key="1">
    <source>
        <dbReference type="EMBL" id="VFQ85174.1"/>
    </source>
</evidence>